<comment type="caution">
    <text evidence="2">The sequence shown here is derived from an EMBL/GenBank/DDBJ whole genome shotgun (WGS) entry which is preliminary data.</text>
</comment>
<sequence length="130" mass="14867">MRKWSRSKHLPWLFLWLLPFVVQCQEVNDYDQIDNPSVLPLVTQLVYSRLSNLTSLLSQEIATHSTFCVKDPLTRTAIYLHGSPVASRVGPAVFLHPRRLTLEIQRRFLQELQTANLVVKDSSALMASHA</sequence>
<accession>A0ABU6YJ63</accession>
<evidence type="ECO:0000313" key="2">
    <source>
        <dbReference type="EMBL" id="MED6209486.1"/>
    </source>
</evidence>
<dbReference type="EMBL" id="JASCZI010242082">
    <property type="protein sequence ID" value="MED6209486.1"/>
    <property type="molecule type" value="Genomic_DNA"/>
</dbReference>
<reference evidence="2 3" key="1">
    <citation type="journal article" date="2023" name="Plants (Basel)">
        <title>Bridging the Gap: Combining Genomics and Transcriptomics Approaches to Understand Stylosanthes scabra, an Orphan Legume from the Brazilian Caatinga.</title>
        <authorList>
            <person name="Ferreira-Neto J.R.C."/>
            <person name="da Silva M.D."/>
            <person name="Binneck E."/>
            <person name="de Melo N.F."/>
            <person name="da Silva R.H."/>
            <person name="de Melo A.L.T.M."/>
            <person name="Pandolfi V."/>
            <person name="Bustamante F.O."/>
            <person name="Brasileiro-Vidal A.C."/>
            <person name="Benko-Iseppon A.M."/>
        </authorList>
    </citation>
    <scope>NUCLEOTIDE SEQUENCE [LARGE SCALE GENOMIC DNA]</scope>
    <source>
        <tissue evidence="2">Leaves</tissue>
    </source>
</reference>
<gene>
    <name evidence="2" type="ORF">PIB30_055126</name>
</gene>
<name>A0ABU6YJ63_9FABA</name>
<feature type="signal peptide" evidence="1">
    <location>
        <begin position="1"/>
        <end position="24"/>
    </location>
</feature>
<keyword evidence="3" id="KW-1185">Reference proteome</keyword>
<protein>
    <submittedName>
        <fullName evidence="2">Uncharacterized protein</fullName>
    </submittedName>
</protein>
<feature type="chain" id="PRO_5045293537" evidence="1">
    <location>
        <begin position="25"/>
        <end position="130"/>
    </location>
</feature>
<dbReference type="Proteomes" id="UP001341840">
    <property type="component" value="Unassembled WGS sequence"/>
</dbReference>
<organism evidence="2 3">
    <name type="scientific">Stylosanthes scabra</name>
    <dbReference type="NCBI Taxonomy" id="79078"/>
    <lineage>
        <taxon>Eukaryota</taxon>
        <taxon>Viridiplantae</taxon>
        <taxon>Streptophyta</taxon>
        <taxon>Embryophyta</taxon>
        <taxon>Tracheophyta</taxon>
        <taxon>Spermatophyta</taxon>
        <taxon>Magnoliopsida</taxon>
        <taxon>eudicotyledons</taxon>
        <taxon>Gunneridae</taxon>
        <taxon>Pentapetalae</taxon>
        <taxon>rosids</taxon>
        <taxon>fabids</taxon>
        <taxon>Fabales</taxon>
        <taxon>Fabaceae</taxon>
        <taxon>Papilionoideae</taxon>
        <taxon>50 kb inversion clade</taxon>
        <taxon>dalbergioids sensu lato</taxon>
        <taxon>Dalbergieae</taxon>
        <taxon>Pterocarpus clade</taxon>
        <taxon>Stylosanthes</taxon>
    </lineage>
</organism>
<proteinExistence type="predicted"/>
<keyword evidence="1" id="KW-0732">Signal</keyword>
<evidence type="ECO:0000256" key="1">
    <source>
        <dbReference type="SAM" id="SignalP"/>
    </source>
</evidence>
<evidence type="ECO:0000313" key="3">
    <source>
        <dbReference type="Proteomes" id="UP001341840"/>
    </source>
</evidence>